<accession>A0A2M8WSV3</accession>
<feature type="region of interest" description="Disordered" evidence="1">
    <location>
        <begin position="40"/>
        <end position="156"/>
    </location>
</feature>
<feature type="compositionally biased region" description="Low complexity" evidence="1">
    <location>
        <begin position="40"/>
        <end position="123"/>
    </location>
</feature>
<feature type="compositionally biased region" description="Low complexity" evidence="1">
    <location>
        <begin position="868"/>
        <end position="896"/>
    </location>
</feature>
<evidence type="ECO:0008006" key="5">
    <source>
        <dbReference type="Google" id="ProtNLM"/>
    </source>
</evidence>
<reference evidence="3 4" key="1">
    <citation type="submission" date="2017-11" db="EMBL/GenBank/DDBJ databases">
        <title>Genomic Encyclopedia of Archaeal and Bacterial Type Strains, Phase II (KMG-II): From Individual Species to Whole Genera.</title>
        <authorList>
            <person name="Goeker M."/>
        </authorList>
    </citation>
    <scope>NUCLEOTIDE SEQUENCE [LARGE SCALE GENOMIC DNA]</scope>
    <source>
        <strain evidence="3 4">DSM 22413</strain>
    </source>
</reference>
<name>A0A2M8WSV3_9MICO</name>
<sequence>MSPRTRTRTLRRVGSALAVTGIGLTLCSGVLAVAAGAATPTPSPTVGTTGLPAGEQTAAGADPATADPAPTTTAPADTPTGTATTTPGQGATDVPTDTPTDTPTTGTAGTPTDSPSATPTGSPTTPPVSLPAGFPTTSSTTTVSWVDGPGHDASDPSYDALHDLSLTVNQTKNVTNQGLTLAWSGAPATSNGRFAANYLQVMQCWGDATTGPTPEQCQWGAPASGLSGLLGDRVGGRTLRAGEDPAQAYTDDYLVPPPLTNPFLRAYAVPFTAVDGTKVWDTSSYFTAATTNELTAVRTGSDGTGTTVFTTQTTLEAPQLGCGDRLTRTTARSCWLVVVPRTDVTADGTPVAQTPDGSMSGSPLSASVWRDRIVVPLGFRPVGSACAIGADEQRVVGHELVADAVTSWQPALCAKGTTYGFSQIGDDEARSQLTSTVEGASRIAFVQDPVDPATAMGAGIQYAPVAQSALVVAYNIDVYDAPGTPGAARNGTPVTDLTLDARLLAKLLTQSYRADVPGGGGKEIAKNPRSIVNDPEFVRLNPDLADFVPASAPDGLLVSLGSSDAAAQLWDWVRADPHAAAFLRGAPDEWGMVINPSYLALGLATDPTLDSYPKADLSTYRQDDTVPAPGYGTLDMRPYMADMQEAARRAQRADAGGKTVWDPTKLPPAFTSSGAQLPGQRFELALTDLSSAERYGLRTAKIVSATGDAVAASDATVRAAVAAMPESATVPGVKVPDPDARVLGAYPLATVSYAAVAVCLATPQDRSAAATFLDLATTTGQVVGDAPGQLPRGYVPLSATDARRGAGLAALLRSPARVAATCPKHSDGPDGTGDGTDDGSPGGTDDGTSTPLPGGTGAGDGGVGGPGTDVTTLPAGPADAGAGQDPDGATGGAAAASGETVAPQVTPASVTAFRLGLAGCLGVGLPCAVAGPILMRRATLLEARAALLAVV</sequence>
<gene>
    <name evidence="3" type="ORF">CLV34_1519</name>
</gene>
<feature type="chain" id="PRO_5038552074" description="ABC-type phosphate transport system substrate-binding protein" evidence="2">
    <location>
        <begin position="33"/>
        <end position="951"/>
    </location>
</feature>
<proteinExistence type="predicted"/>
<organism evidence="3 4">
    <name type="scientific">Luteimicrobium subarcticum</name>
    <dbReference type="NCBI Taxonomy" id="620910"/>
    <lineage>
        <taxon>Bacteria</taxon>
        <taxon>Bacillati</taxon>
        <taxon>Actinomycetota</taxon>
        <taxon>Actinomycetes</taxon>
        <taxon>Micrococcales</taxon>
        <taxon>Luteimicrobium</taxon>
    </lineage>
</organism>
<evidence type="ECO:0000313" key="3">
    <source>
        <dbReference type="EMBL" id="PJI94035.1"/>
    </source>
</evidence>
<keyword evidence="2" id="KW-0732">Signal</keyword>
<dbReference type="OrthoDB" id="5107506at2"/>
<feature type="signal peptide" evidence="2">
    <location>
        <begin position="1"/>
        <end position="32"/>
    </location>
</feature>
<feature type="compositionally biased region" description="Gly residues" evidence="1">
    <location>
        <begin position="854"/>
        <end position="867"/>
    </location>
</feature>
<evidence type="ECO:0000256" key="2">
    <source>
        <dbReference type="SAM" id="SignalP"/>
    </source>
</evidence>
<evidence type="ECO:0000256" key="1">
    <source>
        <dbReference type="SAM" id="MobiDB-lite"/>
    </source>
</evidence>
<dbReference type="EMBL" id="PGTZ01000007">
    <property type="protein sequence ID" value="PJI94035.1"/>
    <property type="molecule type" value="Genomic_DNA"/>
</dbReference>
<feature type="region of interest" description="Disordered" evidence="1">
    <location>
        <begin position="820"/>
        <end position="896"/>
    </location>
</feature>
<keyword evidence="4" id="KW-1185">Reference proteome</keyword>
<comment type="caution">
    <text evidence="3">The sequence shown here is derived from an EMBL/GenBank/DDBJ whole genome shotgun (WGS) entry which is preliminary data.</text>
</comment>
<dbReference type="SUPFAM" id="SSF53850">
    <property type="entry name" value="Periplasmic binding protein-like II"/>
    <property type="match status" value="1"/>
</dbReference>
<dbReference type="Proteomes" id="UP000231586">
    <property type="component" value="Unassembled WGS sequence"/>
</dbReference>
<evidence type="ECO:0000313" key="4">
    <source>
        <dbReference type="Proteomes" id="UP000231586"/>
    </source>
</evidence>
<dbReference type="AlphaFoldDB" id="A0A2M8WSV3"/>
<protein>
    <recommendedName>
        <fullName evidence="5">ABC-type phosphate transport system substrate-binding protein</fullName>
    </recommendedName>
</protein>
<feature type="compositionally biased region" description="Gly residues" evidence="1">
    <location>
        <begin position="830"/>
        <end position="845"/>
    </location>
</feature>
<dbReference type="Gene3D" id="3.40.190.10">
    <property type="entry name" value="Periplasmic binding protein-like II"/>
    <property type="match status" value="2"/>
</dbReference>
<dbReference type="RefSeq" id="WP_100349632.1">
    <property type="nucleotide sequence ID" value="NZ_PGTZ01000007.1"/>
</dbReference>